<reference evidence="2" key="1">
    <citation type="journal article" date="2019" name="Int. J. Syst. Evol. Microbiol.">
        <title>The Global Catalogue of Microorganisms (GCM) 10K type strain sequencing project: providing services to taxonomists for standard genome sequencing and annotation.</title>
        <authorList>
            <consortium name="The Broad Institute Genomics Platform"/>
            <consortium name="The Broad Institute Genome Sequencing Center for Infectious Disease"/>
            <person name="Wu L."/>
            <person name="Ma J."/>
        </authorList>
    </citation>
    <scope>NUCLEOTIDE SEQUENCE [LARGE SCALE GENOMIC DNA]</scope>
    <source>
        <strain evidence="2">JCM 17106</strain>
    </source>
</reference>
<sequence length="269" mass="30726">MRGFFWGFVFCFAMHQTYSQQSVSNYKYVVVPEGYEFLKENDAYQLNSLTKFLFKKYGFTAFLRGEELPEELNANGCLGLTANVSKNSGVFVTKLIVTLKDCTGTIVFTSKEGTSREKEFKAAYHEALRDAFTDVKNLKYVYDGKNTNEEDIPVKPEVVPVPLVEIADSSQIKEVPEKVTAESENSIWYLYNDVKYMLKKQEYGYELFQDKNGNIISIGKIVKSNRENSFIVKAGDLSGNGYFDAYRNFILERINPATDKVITDTFARQ</sequence>
<name>A0ABP7XE55_9FLAO</name>
<proteinExistence type="predicted"/>
<dbReference type="RefSeq" id="WP_344925606.1">
    <property type="nucleotide sequence ID" value="NZ_BAABCW010000003.1"/>
</dbReference>
<keyword evidence="2" id="KW-1185">Reference proteome</keyword>
<comment type="caution">
    <text evidence="1">The sequence shown here is derived from an EMBL/GenBank/DDBJ whole genome shotgun (WGS) entry which is preliminary data.</text>
</comment>
<evidence type="ECO:0000313" key="2">
    <source>
        <dbReference type="Proteomes" id="UP001500459"/>
    </source>
</evidence>
<protein>
    <recommendedName>
        <fullName evidence="3">DUF4468 domain-containing protein</fullName>
    </recommendedName>
</protein>
<evidence type="ECO:0000313" key="1">
    <source>
        <dbReference type="EMBL" id="GAA4113213.1"/>
    </source>
</evidence>
<evidence type="ECO:0008006" key="3">
    <source>
        <dbReference type="Google" id="ProtNLM"/>
    </source>
</evidence>
<dbReference type="Proteomes" id="UP001500459">
    <property type="component" value="Unassembled WGS sequence"/>
</dbReference>
<gene>
    <name evidence="1" type="ORF">GCM10022393_12080</name>
</gene>
<dbReference type="EMBL" id="BAABCW010000003">
    <property type="protein sequence ID" value="GAA4113213.1"/>
    <property type="molecule type" value="Genomic_DNA"/>
</dbReference>
<organism evidence="1 2">
    <name type="scientific">Aquimarina addita</name>
    <dbReference type="NCBI Taxonomy" id="870485"/>
    <lineage>
        <taxon>Bacteria</taxon>
        <taxon>Pseudomonadati</taxon>
        <taxon>Bacteroidota</taxon>
        <taxon>Flavobacteriia</taxon>
        <taxon>Flavobacteriales</taxon>
        <taxon>Flavobacteriaceae</taxon>
        <taxon>Aquimarina</taxon>
    </lineage>
</organism>
<accession>A0ABP7XE55</accession>